<proteinExistence type="predicted"/>
<name>A0ABN7TU14_9BACL</name>
<sequence length="162" mass="18466">MLRSNKEEKSVLQESLSNLRGHFSNMDNGKRILLKDGRIGYFRGYSGTALKGELFDFEYKGIIESVHIIEYESLLIDDLNVKCPSCSSHIIMDGYLRGNEDIRVVFRENITNNKLISPTVNSRSVKSHACYECGFIMLFADVVKKNGNQPVYRYSINLKDGD</sequence>
<dbReference type="EMBL" id="CAJVCE010000016">
    <property type="protein sequence ID" value="CAG7651413.1"/>
    <property type="molecule type" value="Genomic_DNA"/>
</dbReference>
<comment type="caution">
    <text evidence="1">The sequence shown here is derived from an EMBL/GenBank/DDBJ whole genome shotgun (WGS) entry which is preliminary data.</text>
</comment>
<accession>A0ABN7TU14</accession>
<protein>
    <submittedName>
        <fullName evidence="1">Uncharacterized protein</fullName>
    </submittedName>
</protein>
<gene>
    <name evidence="1" type="ORF">PAECIP111802_04957</name>
</gene>
<organism evidence="1 2">
    <name type="scientific">Paenibacillus allorhizosphaerae</name>
    <dbReference type="NCBI Taxonomy" id="2849866"/>
    <lineage>
        <taxon>Bacteria</taxon>
        <taxon>Bacillati</taxon>
        <taxon>Bacillota</taxon>
        <taxon>Bacilli</taxon>
        <taxon>Bacillales</taxon>
        <taxon>Paenibacillaceae</taxon>
        <taxon>Paenibacillus</taxon>
    </lineage>
</organism>
<evidence type="ECO:0000313" key="1">
    <source>
        <dbReference type="EMBL" id="CAG7651413.1"/>
    </source>
</evidence>
<evidence type="ECO:0000313" key="2">
    <source>
        <dbReference type="Proteomes" id="UP000730618"/>
    </source>
</evidence>
<keyword evidence="2" id="KW-1185">Reference proteome</keyword>
<reference evidence="1 2" key="1">
    <citation type="submission" date="2021-06" db="EMBL/GenBank/DDBJ databases">
        <authorList>
            <person name="Criscuolo A."/>
        </authorList>
    </citation>
    <scope>NUCLEOTIDE SEQUENCE [LARGE SCALE GENOMIC DNA]</scope>
    <source>
        <strain evidence="2">CIP 111802</strain>
    </source>
</reference>
<dbReference type="Proteomes" id="UP000730618">
    <property type="component" value="Unassembled WGS sequence"/>
</dbReference>